<feature type="transmembrane region" description="Helical" evidence="7">
    <location>
        <begin position="223"/>
        <end position="242"/>
    </location>
</feature>
<name>A0ABP3Z0K8_9ACTN</name>
<organism evidence="8 9">
    <name type="scientific">Streptomyces thermoalcalitolerans</name>
    <dbReference type="NCBI Taxonomy" id="65605"/>
    <lineage>
        <taxon>Bacteria</taxon>
        <taxon>Bacillati</taxon>
        <taxon>Actinomycetota</taxon>
        <taxon>Actinomycetes</taxon>
        <taxon>Kitasatosporales</taxon>
        <taxon>Streptomycetaceae</taxon>
        <taxon>Streptomyces</taxon>
    </lineage>
</organism>
<dbReference type="SUPFAM" id="SSF103473">
    <property type="entry name" value="MFS general substrate transporter"/>
    <property type="match status" value="1"/>
</dbReference>
<keyword evidence="5 7" id="KW-1133">Transmembrane helix</keyword>
<dbReference type="Gene3D" id="1.20.1250.20">
    <property type="entry name" value="MFS general substrate transporter like domains"/>
    <property type="match status" value="1"/>
</dbReference>
<evidence type="ECO:0000256" key="2">
    <source>
        <dbReference type="ARBA" id="ARBA00022448"/>
    </source>
</evidence>
<evidence type="ECO:0000256" key="3">
    <source>
        <dbReference type="ARBA" id="ARBA00022475"/>
    </source>
</evidence>
<dbReference type="Proteomes" id="UP001501005">
    <property type="component" value="Unassembled WGS sequence"/>
</dbReference>
<dbReference type="InterPro" id="IPR010290">
    <property type="entry name" value="TM_effector"/>
</dbReference>
<evidence type="ECO:0000313" key="9">
    <source>
        <dbReference type="Proteomes" id="UP001501005"/>
    </source>
</evidence>
<keyword evidence="9" id="KW-1185">Reference proteome</keyword>
<evidence type="ECO:0000256" key="5">
    <source>
        <dbReference type="ARBA" id="ARBA00022989"/>
    </source>
</evidence>
<evidence type="ECO:0000256" key="1">
    <source>
        <dbReference type="ARBA" id="ARBA00004651"/>
    </source>
</evidence>
<proteinExistence type="predicted"/>
<gene>
    <name evidence="8" type="ORF">GCM10009549_24220</name>
</gene>
<dbReference type="InterPro" id="IPR036259">
    <property type="entry name" value="MFS_trans_sf"/>
</dbReference>
<accession>A0ABP3Z0K8</accession>
<dbReference type="EMBL" id="BAAAHG010000015">
    <property type="protein sequence ID" value="GAA0912240.1"/>
    <property type="molecule type" value="Genomic_DNA"/>
</dbReference>
<feature type="transmembrane region" description="Helical" evidence="7">
    <location>
        <begin position="194"/>
        <end position="217"/>
    </location>
</feature>
<evidence type="ECO:0000256" key="4">
    <source>
        <dbReference type="ARBA" id="ARBA00022692"/>
    </source>
</evidence>
<dbReference type="Pfam" id="PF05977">
    <property type="entry name" value="MFS_3"/>
    <property type="match status" value="1"/>
</dbReference>
<keyword evidence="3" id="KW-1003">Cell membrane</keyword>
<keyword evidence="4 7" id="KW-0812">Transmembrane</keyword>
<feature type="transmembrane region" description="Helical" evidence="7">
    <location>
        <begin position="12"/>
        <end position="38"/>
    </location>
</feature>
<protein>
    <recommendedName>
        <fullName evidence="10">Major facilitator superfamily (MFS) profile domain-containing protein</fullName>
    </recommendedName>
</protein>
<sequence>MLVGALTGGMTVAFIGPIPAVGFNAVSFAIGALCAALIKRRSSLTNTTATTDSMIGLVREGLAFVWQTGWLRTLLLVDATLDLVTAGQLSVGLPAISRQLTGASSLGLMIAGFGAGSLMGALLAGKLPKIPLHPIRIVYLLQLLAAPFLGVLPLSNLPVATVCLAMAGILNAIASVQYMSIIQRNVDSNILGRVMALLVAAGLSVQPIGQILCGILIEGGWLQESFAVGTLVMMLVCIFGLTRRNLGKLVY</sequence>
<reference evidence="9" key="1">
    <citation type="journal article" date="2019" name="Int. J. Syst. Evol. Microbiol.">
        <title>The Global Catalogue of Microorganisms (GCM) 10K type strain sequencing project: providing services to taxonomists for standard genome sequencing and annotation.</title>
        <authorList>
            <consortium name="The Broad Institute Genomics Platform"/>
            <consortium name="The Broad Institute Genome Sequencing Center for Infectious Disease"/>
            <person name="Wu L."/>
            <person name="Ma J."/>
        </authorList>
    </citation>
    <scope>NUCLEOTIDE SEQUENCE [LARGE SCALE GENOMIC DNA]</scope>
    <source>
        <strain evidence="9">JCM 10673</strain>
    </source>
</reference>
<evidence type="ECO:0000256" key="7">
    <source>
        <dbReference type="SAM" id="Phobius"/>
    </source>
</evidence>
<comment type="subcellular location">
    <subcellularLocation>
        <location evidence="1">Cell membrane</location>
        <topology evidence="1">Multi-pass membrane protein</topology>
    </subcellularLocation>
</comment>
<feature type="transmembrane region" description="Helical" evidence="7">
    <location>
        <begin position="159"/>
        <end position="182"/>
    </location>
</feature>
<evidence type="ECO:0000313" key="8">
    <source>
        <dbReference type="EMBL" id="GAA0912240.1"/>
    </source>
</evidence>
<evidence type="ECO:0008006" key="10">
    <source>
        <dbReference type="Google" id="ProtNLM"/>
    </source>
</evidence>
<dbReference type="PANTHER" id="PTHR23513">
    <property type="entry name" value="INTEGRAL MEMBRANE EFFLUX PROTEIN-RELATED"/>
    <property type="match status" value="1"/>
</dbReference>
<dbReference type="PANTHER" id="PTHR23513:SF11">
    <property type="entry name" value="STAPHYLOFERRIN A TRANSPORTER"/>
    <property type="match status" value="1"/>
</dbReference>
<comment type="caution">
    <text evidence="8">The sequence shown here is derived from an EMBL/GenBank/DDBJ whole genome shotgun (WGS) entry which is preliminary data.</text>
</comment>
<evidence type="ECO:0000256" key="6">
    <source>
        <dbReference type="ARBA" id="ARBA00023136"/>
    </source>
</evidence>
<keyword evidence="6 7" id="KW-0472">Membrane</keyword>
<feature type="transmembrane region" description="Helical" evidence="7">
    <location>
        <begin position="102"/>
        <end position="125"/>
    </location>
</feature>
<keyword evidence="2" id="KW-0813">Transport</keyword>